<evidence type="ECO:0000256" key="6">
    <source>
        <dbReference type="ARBA" id="ARBA00023002"/>
    </source>
</evidence>
<dbReference type="PANTHER" id="PTHR42801:SF4">
    <property type="entry name" value="AHPC_TSA FAMILY PROTEIN"/>
    <property type="match status" value="1"/>
</dbReference>
<evidence type="ECO:0000256" key="4">
    <source>
        <dbReference type="ARBA" id="ARBA00022559"/>
    </source>
</evidence>
<dbReference type="PROSITE" id="PS51352">
    <property type="entry name" value="THIOREDOXIN_2"/>
    <property type="match status" value="1"/>
</dbReference>
<dbReference type="InterPro" id="IPR000866">
    <property type="entry name" value="AhpC/TSA"/>
</dbReference>
<evidence type="ECO:0000256" key="2">
    <source>
        <dbReference type="ARBA" id="ARBA00011245"/>
    </source>
</evidence>
<dbReference type="InterPro" id="IPR013766">
    <property type="entry name" value="Thioredoxin_domain"/>
</dbReference>
<dbReference type="Pfam" id="PF00578">
    <property type="entry name" value="AhpC-TSA"/>
    <property type="match status" value="1"/>
</dbReference>
<dbReference type="CDD" id="cd03017">
    <property type="entry name" value="PRX_BCP"/>
    <property type="match status" value="1"/>
</dbReference>
<keyword evidence="8" id="KW-0676">Redox-active center</keyword>
<evidence type="ECO:0000256" key="12">
    <source>
        <dbReference type="ARBA" id="ARBA00049091"/>
    </source>
</evidence>
<dbReference type="Proteomes" id="UP001519921">
    <property type="component" value="Unassembled WGS sequence"/>
</dbReference>
<accession>A0ABS7AND7</accession>
<reference evidence="14 15" key="1">
    <citation type="submission" date="2021-07" db="EMBL/GenBank/DDBJ databases">
        <title>Clostridium weizhouense sp. nov., an anaerobic bacterium isolated from activated sludge of Petroleum wastewater.</title>
        <authorList>
            <person name="Li Q."/>
        </authorList>
    </citation>
    <scope>NUCLEOTIDE SEQUENCE [LARGE SCALE GENOMIC DNA]</scope>
    <source>
        <strain evidence="14 15">YB-6</strain>
    </source>
</reference>
<evidence type="ECO:0000256" key="11">
    <source>
        <dbReference type="ARBA" id="ARBA00041373"/>
    </source>
</evidence>
<keyword evidence="4" id="KW-0575">Peroxidase</keyword>
<keyword evidence="15" id="KW-1185">Reference proteome</keyword>
<evidence type="ECO:0000256" key="9">
    <source>
        <dbReference type="ARBA" id="ARBA00032824"/>
    </source>
</evidence>
<keyword evidence="5" id="KW-0049">Antioxidant</keyword>
<comment type="catalytic activity">
    <reaction evidence="12">
        <text>a hydroperoxide + [thioredoxin]-dithiol = an alcohol + [thioredoxin]-disulfide + H2O</text>
        <dbReference type="Rhea" id="RHEA:62620"/>
        <dbReference type="Rhea" id="RHEA-COMP:10698"/>
        <dbReference type="Rhea" id="RHEA-COMP:10700"/>
        <dbReference type="ChEBI" id="CHEBI:15377"/>
        <dbReference type="ChEBI" id="CHEBI:29950"/>
        <dbReference type="ChEBI" id="CHEBI:30879"/>
        <dbReference type="ChEBI" id="CHEBI:35924"/>
        <dbReference type="ChEBI" id="CHEBI:50058"/>
        <dbReference type="EC" id="1.11.1.24"/>
    </reaction>
</comment>
<dbReference type="EC" id="1.11.1.24" evidence="3"/>
<dbReference type="EMBL" id="JAHXPT010000006">
    <property type="protein sequence ID" value="MBW6410184.1"/>
    <property type="molecule type" value="Genomic_DNA"/>
</dbReference>
<evidence type="ECO:0000256" key="10">
    <source>
        <dbReference type="ARBA" id="ARBA00038489"/>
    </source>
</evidence>
<organism evidence="14 15">
    <name type="scientific">Clostridium weizhouense</name>
    <dbReference type="NCBI Taxonomy" id="2859781"/>
    <lineage>
        <taxon>Bacteria</taxon>
        <taxon>Bacillati</taxon>
        <taxon>Bacillota</taxon>
        <taxon>Clostridia</taxon>
        <taxon>Eubacteriales</taxon>
        <taxon>Clostridiaceae</taxon>
        <taxon>Clostridium</taxon>
    </lineage>
</organism>
<evidence type="ECO:0000259" key="13">
    <source>
        <dbReference type="PROSITE" id="PS51352"/>
    </source>
</evidence>
<name>A0ABS7AND7_9CLOT</name>
<sequence>MVNIGDLAPDFELQGSDGKSHKLSNYRGKKVILYFYPKDNTPGCTAEACDFKNNYTTIQDKNSIVIGISKDKLSSHDKFINKFNLPFLLLSDEEKIVCSLYDVLKEKTMFGKKVIGIERSTFLINEDGLIVKEFRKVKVKGHIDDILSSL</sequence>
<comment type="subunit">
    <text evidence="2">Monomer.</text>
</comment>
<evidence type="ECO:0000256" key="8">
    <source>
        <dbReference type="ARBA" id="ARBA00023284"/>
    </source>
</evidence>
<evidence type="ECO:0000256" key="5">
    <source>
        <dbReference type="ARBA" id="ARBA00022862"/>
    </source>
</evidence>
<comment type="similarity">
    <text evidence="10">Belongs to the peroxiredoxin family. BCP/PrxQ subfamily.</text>
</comment>
<dbReference type="PANTHER" id="PTHR42801">
    <property type="entry name" value="THIOREDOXIN-DEPENDENT PEROXIDE REDUCTASE"/>
    <property type="match status" value="1"/>
</dbReference>
<protein>
    <recommendedName>
        <fullName evidence="3">thioredoxin-dependent peroxiredoxin</fullName>
        <ecNumber evidence="3">1.11.1.24</ecNumber>
    </recommendedName>
    <alternativeName>
        <fullName evidence="11">Bacterioferritin comigratory protein</fullName>
    </alternativeName>
    <alternativeName>
        <fullName evidence="9">Thioredoxin peroxidase</fullName>
    </alternativeName>
</protein>
<evidence type="ECO:0000313" key="14">
    <source>
        <dbReference type="EMBL" id="MBW6410184.1"/>
    </source>
</evidence>
<dbReference type="SUPFAM" id="SSF52833">
    <property type="entry name" value="Thioredoxin-like"/>
    <property type="match status" value="1"/>
</dbReference>
<evidence type="ECO:0000313" key="15">
    <source>
        <dbReference type="Proteomes" id="UP001519921"/>
    </source>
</evidence>
<proteinExistence type="inferred from homology"/>
<dbReference type="PIRSF" id="PIRSF000239">
    <property type="entry name" value="AHPC"/>
    <property type="match status" value="1"/>
</dbReference>
<keyword evidence="7" id="KW-1015">Disulfide bond</keyword>
<feature type="domain" description="Thioredoxin" evidence="13">
    <location>
        <begin position="2"/>
        <end position="150"/>
    </location>
</feature>
<evidence type="ECO:0000256" key="7">
    <source>
        <dbReference type="ARBA" id="ARBA00023157"/>
    </source>
</evidence>
<dbReference type="RefSeq" id="WP_219779301.1">
    <property type="nucleotide sequence ID" value="NZ_JAHXPT010000006.1"/>
</dbReference>
<comment type="function">
    <text evidence="1">Thiol-specific peroxidase that catalyzes the reduction of hydrogen peroxide and organic hydroperoxides to water and alcohols, respectively. Plays a role in cell protection against oxidative stress by detoxifying peroxides and as sensor of hydrogen peroxide-mediated signaling events.</text>
</comment>
<evidence type="ECO:0000256" key="1">
    <source>
        <dbReference type="ARBA" id="ARBA00003330"/>
    </source>
</evidence>
<evidence type="ECO:0000256" key="3">
    <source>
        <dbReference type="ARBA" id="ARBA00013017"/>
    </source>
</evidence>
<dbReference type="Gene3D" id="3.40.30.10">
    <property type="entry name" value="Glutaredoxin"/>
    <property type="match status" value="1"/>
</dbReference>
<dbReference type="InterPro" id="IPR036249">
    <property type="entry name" value="Thioredoxin-like_sf"/>
</dbReference>
<comment type="caution">
    <text evidence="14">The sequence shown here is derived from an EMBL/GenBank/DDBJ whole genome shotgun (WGS) entry which is preliminary data.</text>
</comment>
<dbReference type="InterPro" id="IPR024706">
    <property type="entry name" value="Peroxiredoxin_AhpC-typ"/>
</dbReference>
<keyword evidence="6" id="KW-0560">Oxidoreductase</keyword>
<dbReference type="InterPro" id="IPR050924">
    <property type="entry name" value="Peroxiredoxin_BCP/PrxQ"/>
</dbReference>
<gene>
    <name evidence="14" type="ORF">KYD98_08765</name>
</gene>